<feature type="compositionally biased region" description="Basic residues" evidence="1">
    <location>
        <begin position="385"/>
        <end position="397"/>
    </location>
</feature>
<dbReference type="OrthoDB" id="430476at2759"/>
<dbReference type="GO" id="GO:0015074">
    <property type="term" value="P:DNA integration"/>
    <property type="evidence" value="ECO:0007669"/>
    <property type="project" value="InterPro"/>
</dbReference>
<dbReference type="Gene3D" id="3.30.420.10">
    <property type="entry name" value="Ribonuclease H-like superfamily/Ribonuclease H"/>
    <property type="match status" value="1"/>
</dbReference>
<feature type="region of interest" description="Disordered" evidence="1">
    <location>
        <begin position="364"/>
        <end position="398"/>
    </location>
</feature>
<dbReference type="InterPro" id="IPR001584">
    <property type="entry name" value="Integrase_cat-core"/>
</dbReference>
<evidence type="ECO:0000256" key="1">
    <source>
        <dbReference type="SAM" id="MobiDB-lite"/>
    </source>
</evidence>
<protein>
    <submittedName>
        <fullName evidence="3">RE2 protein</fullName>
    </submittedName>
</protein>
<proteinExistence type="predicted"/>
<dbReference type="InterPro" id="IPR012337">
    <property type="entry name" value="RNaseH-like_sf"/>
</dbReference>
<dbReference type="SUPFAM" id="SSF53098">
    <property type="entry name" value="Ribonuclease H-like"/>
    <property type="match status" value="1"/>
</dbReference>
<evidence type="ECO:0000313" key="3">
    <source>
        <dbReference type="EMBL" id="CAE7548475.1"/>
    </source>
</evidence>
<dbReference type="InterPro" id="IPR036397">
    <property type="entry name" value="RNaseH_sf"/>
</dbReference>
<feature type="region of interest" description="Disordered" evidence="1">
    <location>
        <begin position="219"/>
        <end position="246"/>
    </location>
</feature>
<dbReference type="GO" id="GO:0003676">
    <property type="term" value="F:nucleic acid binding"/>
    <property type="evidence" value="ECO:0007669"/>
    <property type="project" value="InterPro"/>
</dbReference>
<evidence type="ECO:0000259" key="2">
    <source>
        <dbReference type="PROSITE" id="PS50994"/>
    </source>
</evidence>
<feature type="non-terminal residue" evidence="3">
    <location>
        <position position="1"/>
    </location>
</feature>
<comment type="caution">
    <text evidence="3">The sequence shown here is derived from an EMBL/GenBank/DDBJ whole genome shotgun (WGS) entry which is preliminary data.</text>
</comment>
<dbReference type="Pfam" id="PF07727">
    <property type="entry name" value="RVT_2"/>
    <property type="match status" value="1"/>
</dbReference>
<accession>A0A812TY91</accession>
<dbReference type="InterPro" id="IPR013103">
    <property type="entry name" value="RVT_2"/>
</dbReference>
<dbReference type="PROSITE" id="PS50994">
    <property type="entry name" value="INTEGRASE"/>
    <property type="match status" value="1"/>
</dbReference>
<reference evidence="3" key="1">
    <citation type="submission" date="2021-02" db="EMBL/GenBank/DDBJ databases">
        <authorList>
            <person name="Dougan E. K."/>
            <person name="Rhodes N."/>
            <person name="Thang M."/>
            <person name="Chan C."/>
        </authorList>
    </citation>
    <scope>NUCLEOTIDE SEQUENCE</scope>
</reference>
<gene>
    <name evidence="3" type="primary">RE2</name>
    <name evidence="3" type="ORF">SNEC2469_LOCUS15804</name>
</gene>
<keyword evidence="4" id="KW-1185">Reference proteome</keyword>
<sequence length="2338" mass="259824">HSLGHPRVLYEPYANYLDYHQVLYAHLCVGEPELYEEYAERAWDLYYGREGNDGQQAASPVHLRAGLGGVAYEAVRKLTHSELMTKDAQGKPMEKGMKLLLTTLKENIGPEKPVKVNELFFVAFYSPSVWRMQSESMQQYIVRREQDFKRLEDALTGATVPTNLRAMMLLAFGGLDAREQLNVLSSVGNEYDLQKISHALRIQFPACSGKPVHRRDYLGCTRASPTPTSPTRTRQKGGKGKGKQRGYALATYEDAEDENEEDAFLDEEDQELYDEALAEGDYEEDPAETLAQEYDLEDPELAEAFAVLAKKKGNQSTATSRDGSQQTFGFKAKGEMTVDQKARETRKNAVRFLKTVTPCTSCGQRGHWSGDPECQNRNKPGKGQGLKKKPVPKKRGGHTAMYVEAPAEHADETPEEHEAFLTFGGVIPELPNGLFNNRFEMGTRSGEGLMVLKDHDLCEHAEYFGGNEKRFHRSANGFTRAIMCKEPECGKAIIQAHRKDAVELWKFLVLIAVGTKYGRKARSRALFQYVGRLRFEAKVLEDKKEAGDATHHGGKPVATKTQGPMGYLAHSASSSFSGWSLVQEAAGSEEPAPMARIVRGNPSVPSRVWVYGVCIAPDMPLPAFPVLEFSDQDILEPPPADHDLVDGDSPFAGRTFDETASSAEGALWCTQVMAYAFGNNPMRPEIYRFGFYLYGRLRQVRVAALRMQGGGSEREGKRVQRPGDMITTRQIKVPVATDPSRLDVVAEHECDVMMTSNGVEEEKEAAPPATDLPEIFENFATSEADPPGLAVLDSGCTKTMHGEVWASRFEEELTRLGLAFEALDRPQVFRGVGGQAPGSLPLLLSRPFMETSRGHLAVNLLEFNKATLDDFKKSEDALHVLEPSGPGDHTPTPSEVDQANLAYNDVLQPGESPGERGTFEEDLDLWRQDVLGWERETGRGTDDRHGEVSEDVNYFEENVAQDPMHYKKATNRKFKKITSLSAAVDGDDFMFRVGLLLLFVLAGMAVASTLDTDEDYVMNAAGRRQLNHDMKVEDPYVTYIVLDPPVSHCPSGPIISPGKLIEAQIDKRPALAVKVIKGRMANKRHFILEVPGPWPEGEELEELNRMVEKGEVTRLVVPGLSHNTDNNRASTTTLVTSLVCLESLLESGDMLEAATVSGDVPGLNREPAGLYPLVLEAVTQQALVEITATKEAQDALPVETGGRKNLYLDRTVPSTARLLAPVGDTNASHLPVAADGDDQSHRAIMAGQLDPVLSMTEQVLRDLHVNFGHPTNVTLQRILRRKRPKPVRLPTKYEFNNHLMIDVFYSKDIRGMLYSFLNILCDATGFQVVCCLGEAQGPPASKVVLRHFLTSWSSWAGLPNSLQVDRGKEYLAHFSSFLKNFGVEQEAMPLEAPFKMGKAEKAGGLWKEIFDKVVIDMQLSGIDDVVLASTIVTQVRNSFPRTSGYAPNSWVLGKPEIRLPGSLLIDQEAERLEVLETAEDPHSAMARSLGIREAARVAQVRLDTDSRVRRALLRQSTPTRGPYPVGSYVYFFRAQVPPGAQRNFRWHGPARVIGVELRNSTRLQDPEVPTSGGQPHAYWLRYGTNVVLVTGEQLRFASEDELLAAHMVRQEVLAPPYARGARGFVDLRYILMLQPEVARVPGTELVVDAALLPPVPEGDPQGELEAIGETLPRVQGTGQNERCRLCPANQNHNLLYLLDGYAPVRPQSRPPRSDGPYFAEEDHWDPPFMTTSVRESRLRKMIGDESIYETDTEDEIEGTDLDVFITSADVFLTGRAVRSEVKLKDLTEKDREAFTQSMAKEWSSWMKFNAVEILTPTQISKLPTGTKIIGTRWVHTDKNQKQRLLALHLSKKTGKDKEAVMKEYPFSAKSRLVVQGHQEGWEILACDASTAYLQSQGISRLLVLRPPRPPPPGVSPGDLLRAKGSIYGTRDAGRSWWRKLHQTLKGHCWRMSRIEPAFFILAEGPTLLGVLITHVDDLYAAGEGEKFLGTIHSMEKELHLTIKRGEFRFCGKNVKQDDQKVSLNQMDAIEAIDFMLLPTDRRKSPSSPLTEAEKTAFRGLIGQFGWVVRQTRPDLMVNVSIAAQSMGCPTVKDVVELNKAVKLLKDSSEAPWNFVKHKDLTLDSAAVFCFADSSFANLEGSKSQSGYVVGFTTEDILRGGPAPIHIVEAYSGSIKRVCRSTLAAEANGFLGGAEATEFLRALLMEIKHPDVKMKDLDELYLKKKTLCFTDAKSLEQTLNKDTGAPQDKRVRILIAQIKEMIGENNYEDNSPSYAYWVDTSQMLADVLTKLGCDRDPLLRALCEGEWQLQPSSEARDRKLAIQIGRHARKEKARAKSAM</sequence>
<feature type="domain" description="Integrase catalytic" evidence="2">
    <location>
        <begin position="1280"/>
        <end position="1455"/>
    </location>
</feature>
<dbReference type="Proteomes" id="UP000601435">
    <property type="component" value="Unassembled WGS sequence"/>
</dbReference>
<name>A0A812TY91_9DINO</name>
<feature type="compositionally biased region" description="Basic residues" evidence="1">
    <location>
        <begin position="233"/>
        <end position="244"/>
    </location>
</feature>
<dbReference type="EMBL" id="CAJNJA010025731">
    <property type="protein sequence ID" value="CAE7548475.1"/>
    <property type="molecule type" value="Genomic_DNA"/>
</dbReference>
<organism evidence="3 4">
    <name type="scientific">Symbiodinium necroappetens</name>
    <dbReference type="NCBI Taxonomy" id="1628268"/>
    <lineage>
        <taxon>Eukaryota</taxon>
        <taxon>Sar</taxon>
        <taxon>Alveolata</taxon>
        <taxon>Dinophyceae</taxon>
        <taxon>Suessiales</taxon>
        <taxon>Symbiodiniaceae</taxon>
        <taxon>Symbiodinium</taxon>
    </lineage>
</organism>
<evidence type="ECO:0000313" key="4">
    <source>
        <dbReference type="Proteomes" id="UP000601435"/>
    </source>
</evidence>
<feature type="compositionally biased region" description="Low complexity" evidence="1">
    <location>
        <begin position="221"/>
        <end position="232"/>
    </location>
</feature>